<evidence type="ECO:0000313" key="2">
    <source>
        <dbReference type="Proteomes" id="UP000289738"/>
    </source>
</evidence>
<gene>
    <name evidence="1" type="ORF">Ahy_B01g056225</name>
</gene>
<accession>A0A445AYC9</accession>
<sequence>MELMKFIILELPREWPEQLLYLAIKLMTTSKKMKQGFLRLLRTLGDSVESGAGRVQSRWLRTEVLMSKVTEFHPRFLSGTTPQGGLPLGVQDLAVLLGYQRRFIATAKLIGPPTSHLDSSLCCFLANEHIPEKKTNCSLISRSIDVKEIEVCNFKGCVVSGDGSVPKLNTSHEDWVNMVNELQMGALFTRLGIPLIHGIDVHGHNTR</sequence>
<reference evidence="1 2" key="1">
    <citation type="submission" date="2019-01" db="EMBL/GenBank/DDBJ databases">
        <title>Sequencing of cultivated peanut Arachis hypogaea provides insights into genome evolution and oil improvement.</title>
        <authorList>
            <person name="Chen X."/>
        </authorList>
    </citation>
    <scope>NUCLEOTIDE SEQUENCE [LARGE SCALE GENOMIC DNA]</scope>
    <source>
        <strain evidence="2">cv. Fuhuasheng</strain>
        <tissue evidence="1">Leaves</tissue>
    </source>
</reference>
<dbReference type="EMBL" id="SDMP01000011">
    <property type="protein sequence ID" value="RYR31410.1"/>
    <property type="molecule type" value="Genomic_DNA"/>
</dbReference>
<proteinExistence type="predicted"/>
<protein>
    <submittedName>
        <fullName evidence="1">Uncharacterized protein</fullName>
    </submittedName>
</protein>
<keyword evidence="2" id="KW-1185">Reference proteome</keyword>
<evidence type="ECO:0000313" key="1">
    <source>
        <dbReference type="EMBL" id="RYR31410.1"/>
    </source>
</evidence>
<organism evidence="1 2">
    <name type="scientific">Arachis hypogaea</name>
    <name type="common">Peanut</name>
    <dbReference type="NCBI Taxonomy" id="3818"/>
    <lineage>
        <taxon>Eukaryota</taxon>
        <taxon>Viridiplantae</taxon>
        <taxon>Streptophyta</taxon>
        <taxon>Embryophyta</taxon>
        <taxon>Tracheophyta</taxon>
        <taxon>Spermatophyta</taxon>
        <taxon>Magnoliopsida</taxon>
        <taxon>eudicotyledons</taxon>
        <taxon>Gunneridae</taxon>
        <taxon>Pentapetalae</taxon>
        <taxon>rosids</taxon>
        <taxon>fabids</taxon>
        <taxon>Fabales</taxon>
        <taxon>Fabaceae</taxon>
        <taxon>Papilionoideae</taxon>
        <taxon>50 kb inversion clade</taxon>
        <taxon>dalbergioids sensu lato</taxon>
        <taxon>Dalbergieae</taxon>
        <taxon>Pterocarpus clade</taxon>
        <taxon>Arachis</taxon>
    </lineage>
</organism>
<name>A0A445AYC9_ARAHY</name>
<comment type="caution">
    <text evidence="1">The sequence shown here is derived from an EMBL/GenBank/DDBJ whole genome shotgun (WGS) entry which is preliminary data.</text>
</comment>
<dbReference type="AlphaFoldDB" id="A0A445AYC9"/>
<dbReference type="Proteomes" id="UP000289738">
    <property type="component" value="Chromosome B01"/>
</dbReference>